<dbReference type="GO" id="GO:0046872">
    <property type="term" value="F:metal ion binding"/>
    <property type="evidence" value="ECO:0007669"/>
    <property type="project" value="UniProtKB-KW"/>
</dbReference>
<dbReference type="Proteomes" id="UP000036202">
    <property type="component" value="Chromosome"/>
</dbReference>
<feature type="binding site" evidence="1">
    <location>
        <position position="930"/>
    </location>
    <ligand>
        <name>Zn(2+)</name>
        <dbReference type="ChEBI" id="CHEBI:29105"/>
    </ligand>
</feature>
<keyword evidence="4" id="KW-1185">Reference proteome</keyword>
<dbReference type="SMART" id="SM01260">
    <property type="entry name" value="LANC_like"/>
    <property type="match status" value="1"/>
</dbReference>
<dbReference type="GeneID" id="93703420"/>
<reference evidence="3 4" key="1">
    <citation type="journal article" date="2015" name="PLoS ONE">
        <title>Genome Sequence of Bacillus endophyticus and Analysis of Its Companion Mechanism in the Ketogulonigenium vulgare-Bacillus Strain Consortium.</title>
        <authorList>
            <person name="Jia N."/>
            <person name="Du J."/>
            <person name="Ding M.Z."/>
            <person name="Gao F."/>
            <person name="Yuan Y.J."/>
        </authorList>
    </citation>
    <scope>NUCLEOTIDE SEQUENCE [LARGE SCALE GENOMIC DNA]</scope>
    <source>
        <strain evidence="3 4">Hbe603</strain>
    </source>
</reference>
<dbReference type="PRINTS" id="PR01950">
    <property type="entry name" value="LANCSUPER"/>
</dbReference>
<sequence length="1021" mass="118503">MLKTVEKVDDKNLVLGLTIEERANLIEFHNDENDRLEAWLNRKTLLKNSDLEELMSKQYNGIDTFQRGIKVITEQDRDVLYEYLKETEWYKTYHSIFDSYEEEHIEELGYDFTYAIRYFIQYVKKNIFKVLDNHRSYSFTTEAVIALLQGYCDEVTSIMSKTLAIDIQSFKQENEVMGDTPEERFQSYLAKRFSNVENTKSFYIEYPALLRLVTERTIFFIDNMSMFIKNLEKEKTEIQKIFKIKSTQVAKIHLSAGDSHNKGKTVLLVQFSDDKNLVYKPKNLLYAREINTIFSYFNEKYGSSLYTLKRILRDDYTFEEFVDQSSCRTEDEIRTFYKNYGQLIAVAYILKGTDFHYENLIASGVNPVLIDIETFFQQTPPIHMGMNANVLAKLEQMDSVAVTGLVPFEILKDRSENGEKGINISALSGGVQKAPFKVLKSTNLMTDEMRFEYQDHYIKGSKNLPLLNGKEVAYNNYTNEIIDGFKTFLNMCVMDKENLSTVVEHLFNGALVRNVVRPTQRYTDLLQFSYHPTCMVDMTEREKVLQNLWAYPYTNKEIAKIEYEEMLVGDIPQFFNITTEQHLVTNESEKLEGIYEGNVLNKVLQKINNLNDKRVDQQVAYISTAMGTYDRYLHLKESESRKGRNFSNSEIEKVIKEIERELLEEAIIDHTSKTVTWLDIRMTQDWTVEPLNNQLYDGLPGIYLFFAALDYMTEGNDYKTIKQYLKNTMYTIYAERTLSAFLGSGSLIYPLLVDYSLNNDTESLQVAKEIAGSLMENSPEEVNQDWIQGQTGLVAVFKNLYEITEVKSYKQFAQQLLQKLHKAPQGEYMGFGHGDSSLYYALSLMDDKDVKGIKQIIEDEDKYYSRSEKGWLDPRYKEGKIKNAWCHGSLGILLSRLATEQKLEESINSVDEIKGMDYLFENKEDDCLCHGNMGDVELLIQLCHSYNDPSLHEMLESKVNDILSYRDHNGHFKLQGTKGFRAKGLFTGLAGIGYQLMRYLNRDIPNVLLLEAPILEREGRS</sequence>
<feature type="binding site" evidence="1">
    <location>
        <position position="929"/>
    </location>
    <ligand>
        <name>Zn(2+)</name>
        <dbReference type="ChEBI" id="CHEBI:29105"/>
    </ligand>
</feature>
<dbReference type="InterPro" id="IPR012341">
    <property type="entry name" value="6hp_glycosidase-like_sf"/>
</dbReference>
<name>A0A1X7FWK3_9BACI</name>
<keyword evidence="1" id="KW-0862">Zinc</keyword>
<accession>A0A0H4KBM0</accession>
<organism evidence="3 4">
    <name type="scientific">Priestia filamentosa</name>
    <dbReference type="NCBI Taxonomy" id="1402861"/>
    <lineage>
        <taxon>Bacteria</taxon>
        <taxon>Bacillati</taxon>
        <taxon>Bacillota</taxon>
        <taxon>Bacilli</taxon>
        <taxon>Bacillales</taxon>
        <taxon>Bacillaceae</taxon>
        <taxon>Priestia</taxon>
    </lineage>
</organism>
<dbReference type="NCBIfam" id="TIGR03897">
    <property type="entry name" value="lanti_2_LanM"/>
    <property type="match status" value="1"/>
</dbReference>
<dbReference type="GO" id="GO:0031179">
    <property type="term" value="P:peptide modification"/>
    <property type="evidence" value="ECO:0007669"/>
    <property type="project" value="InterPro"/>
</dbReference>
<dbReference type="KEGG" id="beo:BEH_02110"/>
<dbReference type="Pfam" id="PF05147">
    <property type="entry name" value="LANC_like"/>
    <property type="match status" value="1"/>
</dbReference>
<dbReference type="InterPro" id="IPR025410">
    <property type="entry name" value="Lant_dehyd"/>
</dbReference>
<dbReference type="PATRIC" id="fig|135735.6.peg.378"/>
<evidence type="ECO:0000259" key="2">
    <source>
        <dbReference type="Pfam" id="PF13575"/>
    </source>
</evidence>
<dbReference type="AlphaFoldDB" id="A0A1X7FWK3"/>
<feature type="binding site" evidence="1">
    <location>
        <position position="886"/>
    </location>
    <ligand>
        <name>Zn(2+)</name>
        <dbReference type="ChEBI" id="CHEBI:29105"/>
    </ligand>
</feature>
<protein>
    <recommendedName>
        <fullName evidence="2">Lantibiotic biosynthesis protein dehydration domain-containing protein</fullName>
    </recommendedName>
</protein>
<dbReference type="InterPro" id="IPR017146">
    <property type="entry name" value="Lanti_2_LanM"/>
</dbReference>
<dbReference type="OrthoDB" id="9148343at2"/>
<keyword evidence="1" id="KW-0479">Metal-binding</keyword>
<reference evidence="4" key="2">
    <citation type="submission" date="2015-06" db="EMBL/GenBank/DDBJ databases">
        <title>Genome Sequence of Bacillus endophyticus and Analysis of its Companion Mechanism in the Ketogulonigenium vulgare-Bacillus strain Consortium.</title>
        <authorList>
            <person name="Jia N."/>
            <person name="Du J."/>
            <person name="Ding M.-Z."/>
            <person name="Gao F."/>
            <person name="Yuan Y.-J."/>
        </authorList>
    </citation>
    <scope>NUCLEOTIDE SEQUENCE [LARGE SCALE GENOMIC DNA]</scope>
    <source>
        <strain evidence="4">Hbe603</strain>
    </source>
</reference>
<dbReference type="RefSeq" id="WP_040060793.1">
    <property type="nucleotide sequence ID" value="NZ_CP011974.1"/>
</dbReference>
<proteinExistence type="predicted"/>
<accession>A0A1X7FWK3</accession>
<dbReference type="GO" id="GO:0005975">
    <property type="term" value="P:carbohydrate metabolic process"/>
    <property type="evidence" value="ECO:0007669"/>
    <property type="project" value="InterPro"/>
</dbReference>
<dbReference type="Pfam" id="PF13575">
    <property type="entry name" value="DUF4135"/>
    <property type="match status" value="1"/>
</dbReference>
<evidence type="ECO:0000313" key="3">
    <source>
        <dbReference type="EMBL" id="AKO91020.1"/>
    </source>
</evidence>
<dbReference type="Gene3D" id="1.50.10.10">
    <property type="match status" value="1"/>
</dbReference>
<dbReference type="InterPro" id="IPR007822">
    <property type="entry name" value="LANC-like"/>
</dbReference>
<dbReference type="PIRSF" id="PIRSF037228">
    <property type="entry name" value="Lant_mod_RumM"/>
    <property type="match status" value="1"/>
</dbReference>
<dbReference type="CDD" id="cd04792">
    <property type="entry name" value="LanM-like"/>
    <property type="match status" value="1"/>
</dbReference>
<dbReference type="SUPFAM" id="SSF158745">
    <property type="entry name" value="LanC-like"/>
    <property type="match status" value="1"/>
</dbReference>
<gene>
    <name evidence="3" type="ORF">BEH_02110</name>
</gene>
<feature type="domain" description="Lantibiotic biosynthesis protein dehydration" evidence="2">
    <location>
        <begin position="206"/>
        <end position="574"/>
    </location>
</feature>
<evidence type="ECO:0000256" key="1">
    <source>
        <dbReference type="PIRSR" id="PIRSR607822-1"/>
    </source>
</evidence>
<dbReference type="EMBL" id="CP011974">
    <property type="protein sequence ID" value="AKO91020.1"/>
    <property type="molecule type" value="Genomic_DNA"/>
</dbReference>
<evidence type="ECO:0000313" key="4">
    <source>
        <dbReference type="Proteomes" id="UP000036202"/>
    </source>
</evidence>